<reference evidence="3" key="1">
    <citation type="submission" date="2019-06" db="EMBL/GenBank/DDBJ databases">
        <title>Gordonia isolated from sludge of a wastewater treatment plant.</title>
        <authorList>
            <person name="Tamura T."/>
            <person name="Aoyama K."/>
            <person name="Kang Y."/>
            <person name="Saito S."/>
            <person name="Akiyama N."/>
            <person name="Yazawa K."/>
            <person name="Gonoi T."/>
            <person name="Mikami Y."/>
        </authorList>
    </citation>
    <scope>NUCLEOTIDE SEQUENCE [LARGE SCALE GENOMIC DNA]</scope>
    <source>
        <strain evidence="3">NBRC 107696</strain>
    </source>
</reference>
<name>A0A7I9V4M5_9ACTN</name>
<feature type="region of interest" description="Disordered" evidence="1">
    <location>
        <begin position="54"/>
        <end position="86"/>
    </location>
</feature>
<evidence type="ECO:0000313" key="3">
    <source>
        <dbReference type="Proteomes" id="UP000444960"/>
    </source>
</evidence>
<dbReference type="EMBL" id="BJOV01000002">
    <property type="protein sequence ID" value="GEE00187.1"/>
    <property type="molecule type" value="Genomic_DNA"/>
</dbReference>
<dbReference type="Proteomes" id="UP000444960">
    <property type="component" value="Unassembled WGS sequence"/>
</dbReference>
<evidence type="ECO:0000313" key="2">
    <source>
        <dbReference type="EMBL" id="GEE00187.1"/>
    </source>
</evidence>
<evidence type="ECO:0000256" key="1">
    <source>
        <dbReference type="SAM" id="MobiDB-lite"/>
    </source>
</evidence>
<keyword evidence="3" id="KW-1185">Reference proteome</keyword>
<feature type="compositionally biased region" description="Low complexity" evidence="1">
    <location>
        <begin position="76"/>
        <end position="86"/>
    </location>
</feature>
<dbReference type="AlphaFoldDB" id="A0A7I9V4M5"/>
<comment type="caution">
    <text evidence="2">The sequence shown here is derived from an EMBL/GenBank/DDBJ whole genome shotgun (WGS) entry which is preliminary data.</text>
</comment>
<gene>
    <name evidence="2" type="ORF">nbrc107696_06330</name>
</gene>
<accession>A0A7I9V4M5</accession>
<organism evidence="2 3">
    <name type="scientific">Gordonia spumicola</name>
    <dbReference type="NCBI Taxonomy" id="589161"/>
    <lineage>
        <taxon>Bacteria</taxon>
        <taxon>Bacillati</taxon>
        <taxon>Actinomycetota</taxon>
        <taxon>Actinomycetes</taxon>
        <taxon>Mycobacteriales</taxon>
        <taxon>Gordoniaceae</taxon>
        <taxon>Gordonia</taxon>
    </lineage>
</organism>
<feature type="region of interest" description="Disordered" evidence="1">
    <location>
        <begin position="1"/>
        <end position="23"/>
    </location>
</feature>
<proteinExistence type="predicted"/>
<sequence>MGALQRDRTPGPGEPGRVDGRHGPVLMRIRDDLEGVVFVAGVVLAAGDSVPDGVTVGDHLTVKEQTSGTARKPRGRASASRASSDD</sequence>
<protein>
    <submittedName>
        <fullName evidence="2">Uncharacterized protein</fullName>
    </submittedName>
</protein>